<comment type="caution">
    <text evidence="1">The sequence shown here is derived from an EMBL/GenBank/DDBJ whole genome shotgun (WGS) entry which is preliminary data.</text>
</comment>
<sequence length="159" mass="19168">MDFVYETNESIFNEQKILKLKRKVKNQRKIIKYKKLYEKYKELYLKEKKQNKEIVSLLNDARDYFGKCWGSFLNDVEEVKQFDDYSRYLVNDILKDGQVENEEVIDLTNKDGVIDKVDDKGDFDYEYYLKLDNANLFDDCSFMQYFEHNHNSIVKDSSV</sequence>
<dbReference type="AlphaFoldDB" id="A0A9N9N8A2"/>
<evidence type="ECO:0000313" key="2">
    <source>
        <dbReference type="Proteomes" id="UP000789508"/>
    </source>
</evidence>
<reference evidence="1" key="1">
    <citation type="submission" date="2021-06" db="EMBL/GenBank/DDBJ databases">
        <authorList>
            <person name="Kallberg Y."/>
            <person name="Tangrot J."/>
            <person name="Rosling A."/>
        </authorList>
    </citation>
    <scope>NUCLEOTIDE SEQUENCE</scope>
    <source>
        <strain evidence="1">FL130A</strain>
    </source>
</reference>
<organism evidence="1 2">
    <name type="scientific">Ambispora leptoticha</name>
    <dbReference type="NCBI Taxonomy" id="144679"/>
    <lineage>
        <taxon>Eukaryota</taxon>
        <taxon>Fungi</taxon>
        <taxon>Fungi incertae sedis</taxon>
        <taxon>Mucoromycota</taxon>
        <taxon>Glomeromycotina</taxon>
        <taxon>Glomeromycetes</taxon>
        <taxon>Archaeosporales</taxon>
        <taxon>Ambisporaceae</taxon>
        <taxon>Ambispora</taxon>
    </lineage>
</organism>
<keyword evidence="2" id="KW-1185">Reference proteome</keyword>
<proteinExistence type="predicted"/>
<gene>
    <name evidence="1" type="ORF">ALEPTO_LOCUS11877</name>
</gene>
<evidence type="ECO:0000313" key="1">
    <source>
        <dbReference type="EMBL" id="CAG8710052.1"/>
    </source>
</evidence>
<dbReference type="Proteomes" id="UP000789508">
    <property type="component" value="Unassembled WGS sequence"/>
</dbReference>
<accession>A0A9N9N8A2</accession>
<dbReference type="EMBL" id="CAJVPS010022189">
    <property type="protein sequence ID" value="CAG8710052.1"/>
    <property type="molecule type" value="Genomic_DNA"/>
</dbReference>
<dbReference type="OrthoDB" id="2456709at2759"/>
<name>A0A9N9N8A2_9GLOM</name>
<protein>
    <submittedName>
        <fullName evidence="1">11266_t:CDS:1</fullName>
    </submittedName>
</protein>